<keyword evidence="4" id="KW-1185">Reference proteome</keyword>
<dbReference type="RefSeq" id="WP_061836416.1">
    <property type="nucleotide sequence ID" value="NZ_LUKE01000005.1"/>
</dbReference>
<evidence type="ECO:0000313" key="3">
    <source>
        <dbReference type="EMBL" id="KYG62455.1"/>
    </source>
</evidence>
<feature type="region of interest" description="Disordered" evidence="1">
    <location>
        <begin position="21"/>
        <end position="99"/>
    </location>
</feature>
<evidence type="ECO:0000313" key="4">
    <source>
        <dbReference type="Proteomes" id="UP000075320"/>
    </source>
</evidence>
<dbReference type="AlphaFoldDB" id="A0A150WH99"/>
<gene>
    <name evidence="3" type="ORF">AZI86_16615</name>
</gene>
<feature type="chain" id="PRO_5007572533" description="DUF4148 domain-containing protein" evidence="2">
    <location>
        <begin position="19"/>
        <end position="99"/>
    </location>
</feature>
<keyword evidence="2" id="KW-0732">Signal</keyword>
<evidence type="ECO:0000256" key="2">
    <source>
        <dbReference type="SAM" id="SignalP"/>
    </source>
</evidence>
<protein>
    <recommendedName>
        <fullName evidence="5">DUF4148 domain-containing protein</fullName>
    </recommendedName>
</protein>
<feature type="compositionally biased region" description="Basic and acidic residues" evidence="1">
    <location>
        <begin position="67"/>
        <end position="86"/>
    </location>
</feature>
<name>A0A150WH99_BDEBC</name>
<sequence>MKSLICALVLAATSTSFAWEGEQHPGLVPNSGSSSSTYTPSDSSLLSDVNTRTTTINTKYGTSMTADEIKAAAQERRAARDAEQERGGPGSSTQPADVY</sequence>
<proteinExistence type="predicted"/>
<comment type="caution">
    <text evidence="3">The sequence shown here is derived from an EMBL/GenBank/DDBJ whole genome shotgun (WGS) entry which is preliminary data.</text>
</comment>
<accession>A0A150WH99</accession>
<evidence type="ECO:0000256" key="1">
    <source>
        <dbReference type="SAM" id="MobiDB-lite"/>
    </source>
</evidence>
<dbReference type="Proteomes" id="UP000075320">
    <property type="component" value="Unassembled WGS sequence"/>
</dbReference>
<dbReference type="EMBL" id="LUKE01000005">
    <property type="protein sequence ID" value="KYG62455.1"/>
    <property type="molecule type" value="Genomic_DNA"/>
</dbReference>
<feature type="signal peptide" evidence="2">
    <location>
        <begin position="1"/>
        <end position="18"/>
    </location>
</feature>
<evidence type="ECO:0008006" key="5">
    <source>
        <dbReference type="Google" id="ProtNLM"/>
    </source>
</evidence>
<feature type="compositionally biased region" description="Polar residues" evidence="1">
    <location>
        <begin position="49"/>
        <end position="65"/>
    </location>
</feature>
<organism evidence="3 4">
    <name type="scientific">Bdellovibrio bacteriovorus</name>
    <dbReference type="NCBI Taxonomy" id="959"/>
    <lineage>
        <taxon>Bacteria</taxon>
        <taxon>Pseudomonadati</taxon>
        <taxon>Bdellovibrionota</taxon>
        <taxon>Bdellovibrionia</taxon>
        <taxon>Bdellovibrionales</taxon>
        <taxon>Pseudobdellovibrionaceae</taxon>
        <taxon>Bdellovibrio</taxon>
    </lineage>
</organism>
<feature type="compositionally biased region" description="Low complexity" evidence="1">
    <location>
        <begin position="31"/>
        <end position="48"/>
    </location>
</feature>
<reference evidence="3 4" key="1">
    <citation type="submission" date="2016-03" db="EMBL/GenBank/DDBJ databases">
        <authorList>
            <person name="Ploux O."/>
        </authorList>
    </citation>
    <scope>NUCLEOTIDE SEQUENCE [LARGE SCALE GENOMIC DNA]</scope>
    <source>
        <strain evidence="3 4">R0</strain>
    </source>
</reference>